<dbReference type="AlphaFoldDB" id="A0A4U3JZM7"/>
<protein>
    <submittedName>
        <fullName evidence="2">Uncharacterized protein</fullName>
    </submittedName>
</protein>
<feature type="transmembrane region" description="Helical" evidence="1">
    <location>
        <begin position="47"/>
        <end position="65"/>
    </location>
</feature>
<organism evidence="2 3">
    <name type="scientific">Enterococcus faecalis</name>
    <name type="common">Streptococcus faecalis</name>
    <dbReference type="NCBI Taxonomy" id="1351"/>
    <lineage>
        <taxon>Bacteria</taxon>
        <taxon>Bacillati</taxon>
        <taxon>Bacillota</taxon>
        <taxon>Bacilli</taxon>
        <taxon>Lactobacillales</taxon>
        <taxon>Enterococcaceae</taxon>
        <taxon>Enterococcus</taxon>
    </lineage>
</organism>
<keyword evidence="1" id="KW-0812">Transmembrane</keyword>
<name>A0A4U3JZM7_ENTFL</name>
<comment type="caution">
    <text evidence="2">The sequence shown here is derived from an EMBL/GenBank/DDBJ whole genome shotgun (WGS) entry which is preliminary data.</text>
</comment>
<keyword evidence="1" id="KW-1133">Transmembrane helix</keyword>
<sequence>MQQKPTSQFREVGLFFVFYFYHKIYHRFAVLFTYLRLLKMKKQLFNAYCMMFLFLKLLWNFRWGVANI</sequence>
<proteinExistence type="predicted"/>
<accession>A0A4U3JZM7</accession>
<gene>
    <name evidence="2" type="ORF">EY666_20205</name>
</gene>
<dbReference type="Proteomes" id="UP000305511">
    <property type="component" value="Unassembled WGS sequence"/>
</dbReference>
<evidence type="ECO:0000256" key="1">
    <source>
        <dbReference type="SAM" id="Phobius"/>
    </source>
</evidence>
<feature type="non-terminal residue" evidence="2">
    <location>
        <position position="68"/>
    </location>
</feature>
<feature type="transmembrane region" description="Helical" evidence="1">
    <location>
        <begin position="12"/>
        <end position="35"/>
    </location>
</feature>
<evidence type="ECO:0000313" key="2">
    <source>
        <dbReference type="EMBL" id="TKK53876.1"/>
    </source>
</evidence>
<reference evidence="2 3" key="1">
    <citation type="submission" date="2019-02" db="EMBL/GenBank/DDBJ databases">
        <title>Bacteria dissemination in different level of health care in South Africa: the effectiveness of infections prevention and control.</title>
        <authorList>
            <person name="Shobo C."/>
            <person name="Amoako D.G."/>
            <person name="Allam M."/>
            <person name="Ismail A."/>
            <person name="Bester L.A."/>
            <person name="Essack S.Y."/>
        </authorList>
    </citation>
    <scope>NUCLEOTIDE SEQUENCE [LARGE SCALE GENOMIC DNA]</scope>
    <source>
        <strain evidence="2 3">2SIL2</strain>
    </source>
</reference>
<evidence type="ECO:0000313" key="3">
    <source>
        <dbReference type="Proteomes" id="UP000305511"/>
    </source>
</evidence>
<keyword evidence="1" id="KW-0472">Membrane</keyword>
<dbReference type="EMBL" id="SIYF01000837">
    <property type="protein sequence ID" value="TKK53876.1"/>
    <property type="molecule type" value="Genomic_DNA"/>
</dbReference>